<dbReference type="EMBL" id="OV170233">
    <property type="protein sequence ID" value="CAH0719286.1"/>
    <property type="molecule type" value="Genomic_DNA"/>
</dbReference>
<reference evidence="1" key="1">
    <citation type="submission" date="2021-12" db="EMBL/GenBank/DDBJ databases">
        <authorList>
            <person name="Martin H S."/>
        </authorList>
    </citation>
    <scope>NUCLEOTIDE SEQUENCE</scope>
</reference>
<accession>A0A8J9UFB0</accession>
<evidence type="ECO:0000313" key="1">
    <source>
        <dbReference type="EMBL" id="CAH0719286.1"/>
    </source>
</evidence>
<dbReference type="Proteomes" id="UP000838878">
    <property type="component" value="Chromosome 13"/>
</dbReference>
<gene>
    <name evidence="1" type="ORF">BINO364_LOCUS5652</name>
</gene>
<keyword evidence="2" id="KW-1185">Reference proteome</keyword>
<dbReference type="AlphaFoldDB" id="A0A8J9UFB0"/>
<protein>
    <submittedName>
        <fullName evidence="1">Uncharacterized protein</fullName>
    </submittedName>
</protein>
<proteinExistence type="predicted"/>
<name>A0A8J9UFB0_9NEOP</name>
<evidence type="ECO:0000313" key="2">
    <source>
        <dbReference type="Proteomes" id="UP000838878"/>
    </source>
</evidence>
<feature type="non-terminal residue" evidence="1">
    <location>
        <position position="117"/>
    </location>
</feature>
<organism evidence="1 2">
    <name type="scientific">Brenthis ino</name>
    <name type="common">lesser marbled fritillary</name>
    <dbReference type="NCBI Taxonomy" id="405034"/>
    <lineage>
        <taxon>Eukaryota</taxon>
        <taxon>Metazoa</taxon>
        <taxon>Ecdysozoa</taxon>
        <taxon>Arthropoda</taxon>
        <taxon>Hexapoda</taxon>
        <taxon>Insecta</taxon>
        <taxon>Pterygota</taxon>
        <taxon>Neoptera</taxon>
        <taxon>Endopterygota</taxon>
        <taxon>Lepidoptera</taxon>
        <taxon>Glossata</taxon>
        <taxon>Ditrysia</taxon>
        <taxon>Papilionoidea</taxon>
        <taxon>Nymphalidae</taxon>
        <taxon>Heliconiinae</taxon>
        <taxon>Argynnini</taxon>
        <taxon>Brenthis</taxon>
    </lineage>
</organism>
<sequence>MFTVGWFVHVSAVQFAQITVQSKPAFRHMLFHSQFGIEKTVVGLSHHPPCRHFYIERPIVQKLWTLEKKNFRILSLKESECSLFLKKLPPTEREREREREKIKITETRIIIRRLIMY</sequence>